<feature type="domain" description="Methyltransferase" evidence="1">
    <location>
        <begin position="333"/>
        <end position="530"/>
    </location>
</feature>
<dbReference type="EMBL" id="JAOYFB010000038">
    <property type="protein sequence ID" value="KAK4025315.1"/>
    <property type="molecule type" value="Genomic_DNA"/>
</dbReference>
<keyword evidence="3" id="KW-1185">Reference proteome</keyword>
<gene>
    <name evidence="2" type="ORF">OUZ56_014390</name>
</gene>
<dbReference type="Proteomes" id="UP001234178">
    <property type="component" value="Unassembled WGS sequence"/>
</dbReference>
<evidence type="ECO:0000313" key="2">
    <source>
        <dbReference type="EMBL" id="KAK4025315.1"/>
    </source>
</evidence>
<dbReference type="Pfam" id="PF13383">
    <property type="entry name" value="Methyltransf_22"/>
    <property type="match status" value="2"/>
</dbReference>
<protein>
    <recommendedName>
        <fullName evidence="1">Methyltransferase domain-containing protein</fullName>
    </recommendedName>
</protein>
<dbReference type="InterPro" id="IPR025714">
    <property type="entry name" value="Methyltranfer_dom"/>
</dbReference>
<name>A0ABR0AJT3_9CRUS</name>
<organism evidence="2 3">
    <name type="scientific">Daphnia magna</name>
    <dbReference type="NCBI Taxonomy" id="35525"/>
    <lineage>
        <taxon>Eukaryota</taxon>
        <taxon>Metazoa</taxon>
        <taxon>Ecdysozoa</taxon>
        <taxon>Arthropoda</taxon>
        <taxon>Crustacea</taxon>
        <taxon>Branchiopoda</taxon>
        <taxon>Diplostraca</taxon>
        <taxon>Cladocera</taxon>
        <taxon>Anomopoda</taxon>
        <taxon>Daphniidae</taxon>
        <taxon>Daphnia</taxon>
    </lineage>
</organism>
<proteinExistence type="predicted"/>
<feature type="domain" description="Methyltransferase" evidence="1">
    <location>
        <begin position="77"/>
        <end position="250"/>
    </location>
</feature>
<dbReference type="PANTHER" id="PTHR32026">
    <property type="entry name" value="METHYLTRANSFERASE-LIKE PROTEIN 24"/>
    <property type="match status" value="1"/>
</dbReference>
<accession>A0ABR0AJT3</accession>
<comment type="caution">
    <text evidence="2">The sequence shown here is derived from an EMBL/GenBank/DDBJ whole genome shotgun (WGS) entry which is preliminary data.</text>
</comment>
<dbReference type="InterPro" id="IPR026913">
    <property type="entry name" value="METTL24"/>
</dbReference>
<dbReference type="PANTHER" id="PTHR32026:SF10">
    <property type="entry name" value="METHYLTRANSFERASE-LIKE PROTEIN 24-RELATED"/>
    <property type="match status" value="1"/>
</dbReference>
<evidence type="ECO:0000313" key="3">
    <source>
        <dbReference type="Proteomes" id="UP001234178"/>
    </source>
</evidence>
<evidence type="ECO:0000259" key="1">
    <source>
        <dbReference type="Pfam" id="PF13383"/>
    </source>
</evidence>
<reference evidence="2 3" key="1">
    <citation type="journal article" date="2023" name="Nucleic Acids Res.">
        <title>The hologenome of Daphnia magna reveals possible DNA methylation and microbiome-mediated evolution of the host genome.</title>
        <authorList>
            <person name="Chaturvedi A."/>
            <person name="Li X."/>
            <person name="Dhandapani V."/>
            <person name="Marshall H."/>
            <person name="Kissane S."/>
            <person name="Cuenca-Cambronero M."/>
            <person name="Asole G."/>
            <person name="Calvet F."/>
            <person name="Ruiz-Romero M."/>
            <person name="Marangio P."/>
            <person name="Guigo R."/>
            <person name="Rago D."/>
            <person name="Mirbahai L."/>
            <person name="Eastwood N."/>
            <person name="Colbourne J.K."/>
            <person name="Zhou J."/>
            <person name="Mallon E."/>
            <person name="Orsini L."/>
        </authorList>
    </citation>
    <scope>NUCLEOTIDE SEQUENCE [LARGE SCALE GENOMIC DNA]</scope>
    <source>
        <strain evidence="2">LRV0_1</strain>
    </source>
</reference>
<sequence>MFQSATAAIIANTLSSSNKKHVVDCDAQSTDWDALLDDESLTGAQLVKYLMWTNHSSCQLSHDFGGVMMDNPSGLAGQKAVCIDPRVAPKPGKCLVYSFGIQDDWSFDETMARYGCEVFAFDPSTGMTSHDHSPGNIHFHDWGLGDRDEYDHHFNWTIRSLTSIYKILSPRHGNKTIDYLKIDVEYSEWIALPEIISSGMLSKIRQLGIEVHLDKEASLEEHRVWAKLLRSLEKMGMVRFDSEYNPWYVGNFTKFPLSAPLGYEIACFVTGFILALLVSRKMFQLPIEEDTTSYGKRQCEVSNSSNDWDTLLNSDISTGSQIMQYFMWNNRNACQLVQDFGGTLYKNPSGWDGQKSVCLDPKLAPQPGGCIVYSFGIKNEWSFDEQMSEYGCQVFAFDPSMGKDQHDHTPGNVHFYNWGLGDRDKHDVDYNWKIRSLSSIYEELSARHGRKVIDYLKIDIEFDEWVALPDIMASGMLSKVRQLSMEVHMDFEASLEQHRDWAKLLRSMEKMGMVRFDSEYNPWYVGTFIQFPLTGSLGYEIACSEERNQLMSQNV</sequence>